<keyword evidence="3" id="KW-1185">Reference proteome</keyword>
<dbReference type="EMBL" id="FMZO01000007">
    <property type="protein sequence ID" value="SDD28230.1"/>
    <property type="molecule type" value="Genomic_DNA"/>
</dbReference>
<sequence length="455" mass="49569">MNKRFLLAMIFLLTGFISFAQYSVQSKYFVYLQTEPAQPFFIKINGQRIEANSSGYLILPQLKDGDYRLVVGFQDNKSPEMTFKFKIDSKDKGYLIKNFGADGWSLFDLQTMDVQKPLSAEEAAALAKTEAPKPQPRRQEPKPQPKQETPAPVVPAETAAVQQTPQPVQQPPAQQPPAQQTPAPVENSSVSDFTKVLSKAANNPGLLEQPKPEEKPVEKAETPAPAENKDSEKDETPQENGATRPEPEAPAKEPGNSSTKVGKGAVVKLSQHSSGTGTVVLYEDRSTGGKTEQIEITIPAAAKEASEAVKPAAEKEPAAADGKEDEQVAAGAKPLNGQENGDGKKKEKPAAAAAPAAPGNCKTVATEDDFLKLRRDMAGKENDEQMIEEARRAFKMKCYTSAQVKYISSMFLSNAGKYNFFEAARAHVADPENFGALQSEIKDDYYKEKFNGLIK</sequence>
<dbReference type="Proteomes" id="UP000198757">
    <property type="component" value="Unassembled WGS sequence"/>
</dbReference>
<name>A0A1G6TGN2_NIADE</name>
<dbReference type="RefSeq" id="WP_090390820.1">
    <property type="nucleotide sequence ID" value="NZ_FMZO01000007.1"/>
</dbReference>
<feature type="compositionally biased region" description="Low complexity" evidence="1">
    <location>
        <begin position="176"/>
        <end position="185"/>
    </location>
</feature>
<evidence type="ECO:0000256" key="1">
    <source>
        <dbReference type="SAM" id="MobiDB-lite"/>
    </source>
</evidence>
<feature type="compositionally biased region" description="Basic and acidic residues" evidence="1">
    <location>
        <begin position="210"/>
        <end position="236"/>
    </location>
</feature>
<feature type="compositionally biased region" description="Basic and acidic residues" evidence="1">
    <location>
        <begin position="304"/>
        <end position="326"/>
    </location>
</feature>
<evidence type="ECO:0008006" key="4">
    <source>
        <dbReference type="Google" id="ProtNLM"/>
    </source>
</evidence>
<dbReference type="AlphaFoldDB" id="A0A1G6TGN2"/>
<reference evidence="3" key="1">
    <citation type="submission" date="2016-10" db="EMBL/GenBank/DDBJ databases">
        <authorList>
            <person name="Varghese N."/>
            <person name="Submissions S."/>
        </authorList>
    </citation>
    <scope>NUCLEOTIDE SEQUENCE [LARGE SCALE GENOMIC DNA]</scope>
    <source>
        <strain evidence="3">DSM 25811 / CCM 8410 / LMG 26954 / E90</strain>
    </source>
</reference>
<protein>
    <recommendedName>
        <fullName evidence="4">DUF4476 domain-containing protein</fullName>
    </recommendedName>
</protein>
<feature type="compositionally biased region" description="Low complexity" evidence="1">
    <location>
        <begin position="146"/>
        <end position="167"/>
    </location>
</feature>
<accession>A0A1G6TGN2</accession>
<feature type="compositionally biased region" description="Low complexity" evidence="1">
    <location>
        <begin position="120"/>
        <end position="129"/>
    </location>
</feature>
<dbReference type="STRING" id="1285928.SAMN04487894_107209"/>
<evidence type="ECO:0000313" key="3">
    <source>
        <dbReference type="Proteomes" id="UP000198757"/>
    </source>
</evidence>
<evidence type="ECO:0000313" key="2">
    <source>
        <dbReference type="EMBL" id="SDD28230.1"/>
    </source>
</evidence>
<organism evidence="2 3">
    <name type="scientific">Niabella drilacis (strain DSM 25811 / CCM 8410 / CCUG 62505 / LMG 26954 / E90)</name>
    <dbReference type="NCBI Taxonomy" id="1285928"/>
    <lineage>
        <taxon>Bacteria</taxon>
        <taxon>Pseudomonadati</taxon>
        <taxon>Bacteroidota</taxon>
        <taxon>Chitinophagia</taxon>
        <taxon>Chitinophagales</taxon>
        <taxon>Chitinophagaceae</taxon>
        <taxon>Niabella</taxon>
    </lineage>
</organism>
<gene>
    <name evidence="2" type="ORF">SAMN04487894_107209</name>
</gene>
<dbReference type="OrthoDB" id="653675at2"/>
<feature type="region of interest" description="Disordered" evidence="1">
    <location>
        <begin position="120"/>
        <end position="289"/>
    </location>
</feature>
<proteinExistence type="predicted"/>
<feature type="region of interest" description="Disordered" evidence="1">
    <location>
        <begin position="302"/>
        <end position="359"/>
    </location>
</feature>